<evidence type="ECO:0000256" key="1">
    <source>
        <dbReference type="ARBA" id="ARBA00022679"/>
    </source>
</evidence>
<keyword evidence="2" id="KW-0547">Nucleotide-binding</keyword>
<dbReference type="Pfam" id="PF00069">
    <property type="entry name" value="Pkinase"/>
    <property type="match status" value="1"/>
</dbReference>
<comment type="caution">
    <text evidence="7">The sequence shown here is derived from an EMBL/GenBank/DDBJ whole genome shotgun (WGS) entry which is preliminary data.</text>
</comment>
<evidence type="ECO:0000256" key="5">
    <source>
        <dbReference type="ARBA" id="ARBA00037982"/>
    </source>
</evidence>
<name>A0AAV3Q8K4_LITER</name>
<dbReference type="InterPro" id="IPR011009">
    <property type="entry name" value="Kinase-like_dom_sf"/>
</dbReference>
<evidence type="ECO:0000313" key="7">
    <source>
        <dbReference type="EMBL" id="GAA0160399.1"/>
    </source>
</evidence>
<dbReference type="GO" id="GO:0005524">
    <property type="term" value="F:ATP binding"/>
    <property type="evidence" value="ECO:0007669"/>
    <property type="project" value="UniProtKB-KW"/>
</dbReference>
<dbReference type="SMART" id="SM00220">
    <property type="entry name" value="S_TKc"/>
    <property type="match status" value="1"/>
</dbReference>
<evidence type="ECO:0000256" key="2">
    <source>
        <dbReference type="ARBA" id="ARBA00022741"/>
    </source>
</evidence>
<keyword evidence="3" id="KW-0418">Kinase</keyword>
<evidence type="ECO:0000256" key="4">
    <source>
        <dbReference type="ARBA" id="ARBA00022840"/>
    </source>
</evidence>
<evidence type="ECO:0000256" key="3">
    <source>
        <dbReference type="ARBA" id="ARBA00022777"/>
    </source>
</evidence>
<gene>
    <name evidence="7" type="ORF">LIER_43521</name>
</gene>
<comment type="similarity">
    <text evidence="5">Belongs to the protein kinase superfamily. Ser/Thr protein kinase family. GCN2 subfamily.</text>
</comment>
<evidence type="ECO:0000259" key="6">
    <source>
        <dbReference type="PROSITE" id="PS50011"/>
    </source>
</evidence>
<feature type="domain" description="Protein kinase" evidence="6">
    <location>
        <begin position="1"/>
        <end position="184"/>
    </location>
</feature>
<keyword evidence="1" id="KW-0808">Transferase</keyword>
<dbReference type="Proteomes" id="UP001454036">
    <property type="component" value="Unassembled WGS sequence"/>
</dbReference>
<dbReference type="PROSITE" id="PS00108">
    <property type="entry name" value="PROTEIN_KINASE_ST"/>
    <property type="match status" value="1"/>
</dbReference>
<organism evidence="7 8">
    <name type="scientific">Lithospermum erythrorhizon</name>
    <name type="common">Purple gromwell</name>
    <name type="synonym">Lithospermum officinale var. erythrorhizon</name>
    <dbReference type="NCBI Taxonomy" id="34254"/>
    <lineage>
        <taxon>Eukaryota</taxon>
        <taxon>Viridiplantae</taxon>
        <taxon>Streptophyta</taxon>
        <taxon>Embryophyta</taxon>
        <taxon>Tracheophyta</taxon>
        <taxon>Spermatophyta</taxon>
        <taxon>Magnoliopsida</taxon>
        <taxon>eudicotyledons</taxon>
        <taxon>Gunneridae</taxon>
        <taxon>Pentapetalae</taxon>
        <taxon>asterids</taxon>
        <taxon>lamiids</taxon>
        <taxon>Boraginales</taxon>
        <taxon>Boraginaceae</taxon>
        <taxon>Boraginoideae</taxon>
        <taxon>Lithospermeae</taxon>
        <taxon>Lithospermum</taxon>
    </lineage>
</organism>
<dbReference type="AlphaFoldDB" id="A0AAV3Q8K4"/>
<proteinExistence type="inferred from homology"/>
<dbReference type="GO" id="GO:0005634">
    <property type="term" value="C:nucleus"/>
    <property type="evidence" value="ECO:0007669"/>
    <property type="project" value="TreeGrafter"/>
</dbReference>
<dbReference type="PANTHER" id="PTHR11042">
    <property type="entry name" value="EUKARYOTIC TRANSLATION INITIATION FACTOR 2-ALPHA KINASE EIF2-ALPHA KINASE -RELATED"/>
    <property type="match status" value="1"/>
</dbReference>
<evidence type="ECO:0000313" key="8">
    <source>
        <dbReference type="Proteomes" id="UP001454036"/>
    </source>
</evidence>
<dbReference type="CDD" id="cd00180">
    <property type="entry name" value="PKc"/>
    <property type="match status" value="1"/>
</dbReference>
<dbReference type="SUPFAM" id="SSF56112">
    <property type="entry name" value="Protein kinase-like (PK-like)"/>
    <property type="match status" value="1"/>
</dbReference>
<dbReference type="GO" id="GO:0004672">
    <property type="term" value="F:protein kinase activity"/>
    <property type="evidence" value="ECO:0007669"/>
    <property type="project" value="InterPro"/>
</dbReference>
<dbReference type="Gene3D" id="1.10.510.10">
    <property type="entry name" value="Transferase(Phosphotransferase) domain 1"/>
    <property type="match status" value="1"/>
</dbReference>
<dbReference type="PROSITE" id="PS50011">
    <property type="entry name" value="PROTEIN_KINASE_DOM"/>
    <property type="match status" value="1"/>
</dbReference>
<protein>
    <recommendedName>
        <fullName evidence="6">Protein kinase domain-containing protein</fullName>
    </recommendedName>
</protein>
<dbReference type="InterPro" id="IPR008271">
    <property type="entry name" value="Ser/Thr_kinase_AS"/>
</dbReference>
<keyword evidence="8" id="KW-1185">Reference proteome</keyword>
<accession>A0AAV3Q8K4</accession>
<sequence length="184" mass="20982">MCWTEERTLFIVMDYYPMTLKDKLVEKLEETEILHFFKQLMKGLKHIHEAGVIHFDIKPDNLFIDEFNNLKIGDFGLAASTGESYGENFAGFVCFDTYFRAPEMQYLSRNLTNKVDIFSAGAVLLEMVISPAMNAFDKMSAFEDAAMGLFPEVVDADIAQFLKQCLAQDSNKRPSANEILSMKF</sequence>
<dbReference type="InterPro" id="IPR050339">
    <property type="entry name" value="CC_SR_Kinase"/>
</dbReference>
<dbReference type="GO" id="GO:0005737">
    <property type="term" value="C:cytoplasm"/>
    <property type="evidence" value="ECO:0007669"/>
    <property type="project" value="TreeGrafter"/>
</dbReference>
<dbReference type="EMBL" id="BAABME010035965">
    <property type="protein sequence ID" value="GAA0160399.1"/>
    <property type="molecule type" value="Genomic_DNA"/>
</dbReference>
<dbReference type="InterPro" id="IPR000719">
    <property type="entry name" value="Prot_kinase_dom"/>
</dbReference>
<reference evidence="7 8" key="1">
    <citation type="submission" date="2024-01" db="EMBL/GenBank/DDBJ databases">
        <title>The complete chloroplast genome sequence of Lithospermum erythrorhizon: insights into the phylogenetic relationship among Boraginaceae species and the maternal lineages of purple gromwells.</title>
        <authorList>
            <person name="Okada T."/>
            <person name="Watanabe K."/>
        </authorList>
    </citation>
    <scope>NUCLEOTIDE SEQUENCE [LARGE SCALE GENOMIC DNA]</scope>
</reference>
<keyword evidence="4" id="KW-0067">ATP-binding</keyword>
<dbReference type="PANTHER" id="PTHR11042:SF178">
    <property type="entry name" value="EUKARYOTIC TRANSLATION INITIATION FACTOR 2-ALPHA KINASE 1"/>
    <property type="match status" value="1"/>
</dbReference>